<keyword evidence="1" id="KW-1133">Transmembrane helix</keyword>
<proteinExistence type="predicted"/>
<organism evidence="3 4">
    <name type="scientific">Falsigemmobacter faecalis</name>
    <dbReference type="NCBI Taxonomy" id="2488730"/>
    <lineage>
        <taxon>Bacteria</taxon>
        <taxon>Pseudomonadati</taxon>
        <taxon>Pseudomonadota</taxon>
        <taxon>Alphaproteobacteria</taxon>
        <taxon>Rhodobacterales</taxon>
        <taxon>Paracoccaceae</taxon>
        <taxon>Falsigemmobacter</taxon>
    </lineage>
</organism>
<protein>
    <submittedName>
        <fullName evidence="3">Tripartite tricarboxylate transporter TctB family protein</fullName>
    </submittedName>
</protein>
<comment type="caution">
    <text evidence="3">The sequence shown here is derived from an EMBL/GenBank/DDBJ whole genome shotgun (WGS) entry which is preliminary data.</text>
</comment>
<feature type="transmembrane region" description="Helical" evidence="1">
    <location>
        <begin position="12"/>
        <end position="32"/>
    </location>
</feature>
<reference evidence="3 4" key="1">
    <citation type="submission" date="2018-11" db="EMBL/GenBank/DDBJ databases">
        <title>Gemmobacter sp. nov., YIM 102744-1 draft genome.</title>
        <authorList>
            <person name="Li G."/>
            <person name="Jiang Y."/>
        </authorList>
    </citation>
    <scope>NUCLEOTIDE SEQUENCE [LARGE SCALE GENOMIC DNA]</scope>
    <source>
        <strain evidence="3 4">YIM 102744-1</strain>
    </source>
</reference>
<dbReference type="EMBL" id="RRAZ01000006">
    <property type="protein sequence ID" value="RRH76611.1"/>
    <property type="molecule type" value="Genomic_DNA"/>
</dbReference>
<dbReference type="AlphaFoldDB" id="A0A3P3DR26"/>
<evidence type="ECO:0000313" key="4">
    <source>
        <dbReference type="Proteomes" id="UP000282125"/>
    </source>
</evidence>
<keyword evidence="1" id="KW-0472">Membrane</keyword>
<keyword evidence="4" id="KW-1185">Reference proteome</keyword>
<feature type="transmembrane region" description="Helical" evidence="1">
    <location>
        <begin position="77"/>
        <end position="95"/>
    </location>
</feature>
<dbReference type="OrthoDB" id="5186924at2"/>
<dbReference type="RefSeq" id="WP_124963998.1">
    <property type="nucleotide sequence ID" value="NZ_RRAZ01000006.1"/>
</dbReference>
<dbReference type="Pfam" id="PF07331">
    <property type="entry name" value="TctB"/>
    <property type="match status" value="1"/>
</dbReference>
<accession>A0A3P3DR26</accession>
<sequence length="152" mass="15957">MNTSLQSRLPDLLGAGITLALGIWVIAASADYDMGSLRDMGPGYFPRLIGLGLILLGGLLAVLTLKKPGTQFGSDRPALSSVLLISASLISFAVLIERNGLFPALFVAVLLSTFASDNRNVVRSVILSAITAGVSCVVFIYALGLSMKVFQL</sequence>
<feature type="transmembrane region" description="Helical" evidence="1">
    <location>
        <begin position="101"/>
        <end position="118"/>
    </location>
</feature>
<dbReference type="Proteomes" id="UP000282125">
    <property type="component" value="Unassembled WGS sequence"/>
</dbReference>
<dbReference type="InterPro" id="IPR009936">
    <property type="entry name" value="DUF1468"/>
</dbReference>
<feature type="transmembrane region" description="Helical" evidence="1">
    <location>
        <begin position="44"/>
        <end position="65"/>
    </location>
</feature>
<evidence type="ECO:0000313" key="3">
    <source>
        <dbReference type="EMBL" id="RRH76611.1"/>
    </source>
</evidence>
<feature type="transmembrane region" description="Helical" evidence="1">
    <location>
        <begin position="125"/>
        <end position="144"/>
    </location>
</feature>
<evidence type="ECO:0000256" key="1">
    <source>
        <dbReference type="SAM" id="Phobius"/>
    </source>
</evidence>
<feature type="domain" description="DUF1468" evidence="2">
    <location>
        <begin position="15"/>
        <end position="147"/>
    </location>
</feature>
<keyword evidence="1" id="KW-0812">Transmembrane</keyword>
<evidence type="ECO:0000259" key="2">
    <source>
        <dbReference type="Pfam" id="PF07331"/>
    </source>
</evidence>
<gene>
    <name evidence="3" type="ORF">EG244_05425</name>
</gene>
<name>A0A3P3DR26_9RHOB</name>